<dbReference type="Gene3D" id="1.10.357.10">
    <property type="entry name" value="Tetracycline Repressor, domain 2"/>
    <property type="match status" value="1"/>
</dbReference>
<evidence type="ECO:0000256" key="1">
    <source>
        <dbReference type="ARBA" id="ARBA00023015"/>
    </source>
</evidence>
<dbReference type="PANTHER" id="PTHR47506">
    <property type="entry name" value="TRANSCRIPTIONAL REGULATORY PROTEIN"/>
    <property type="match status" value="1"/>
</dbReference>
<dbReference type="EMBL" id="LR134355">
    <property type="protein sequence ID" value="VEG50758.1"/>
    <property type="molecule type" value="Genomic_DNA"/>
</dbReference>
<dbReference type="PANTHER" id="PTHR47506:SF1">
    <property type="entry name" value="HTH-TYPE TRANSCRIPTIONAL REGULATOR YJDC"/>
    <property type="match status" value="1"/>
</dbReference>
<dbReference type="AlphaFoldDB" id="A0A3S4RLB1"/>
<name>A0A3S4RLB1_MYCCI</name>
<keyword evidence="1" id="KW-0805">Transcription regulation</keyword>
<dbReference type="Proteomes" id="UP000282551">
    <property type="component" value="Chromosome"/>
</dbReference>
<sequence length="185" mass="19330">MAVGRPREFDPDQVEDAAMKLFWAHGFDGVSISDVAAATGVNRRGIYAEFGSKEKLYERAVQRYLAGPGGYLVPALTLPTAREVVEAMVHGAADAVSSDPHGCLTVDDGPGLADIREAAVHRLAERFDAAVADGELPGVDTLVLARWIAAICQGIAVQARSGADRAELHGVADAALAGWPGAGRV</sequence>
<dbReference type="SUPFAM" id="SSF48498">
    <property type="entry name" value="Tetracyclin repressor-like, C-terminal domain"/>
    <property type="match status" value="1"/>
</dbReference>
<dbReference type="Gene3D" id="1.10.10.60">
    <property type="entry name" value="Homeodomain-like"/>
    <property type="match status" value="1"/>
</dbReference>
<keyword evidence="2 4" id="KW-0238">DNA-binding</keyword>
<dbReference type="OrthoDB" id="9805134at2"/>
<dbReference type="SUPFAM" id="SSF46689">
    <property type="entry name" value="Homeodomain-like"/>
    <property type="match status" value="1"/>
</dbReference>
<keyword evidence="7" id="KW-1185">Reference proteome</keyword>
<evidence type="ECO:0000313" key="6">
    <source>
        <dbReference type="EMBL" id="VEG50758.1"/>
    </source>
</evidence>
<evidence type="ECO:0000259" key="5">
    <source>
        <dbReference type="PROSITE" id="PS50977"/>
    </source>
</evidence>
<dbReference type="RefSeq" id="WP_126336361.1">
    <property type="nucleotide sequence ID" value="NZ_AP022604.1"/>
</dbReference>
<proteinExistence type="predicted"/>
<organism evidence="6 7">
    <name type="scientific">Mycolicibacterium chitae</name>
    <name type="common">Mycobacterium chitae</name>
    <dbReference type="NCBI Taxonomy" id="1792"/>
    <lineage>
        <taxon>Bacteria</taxon>
        <taxon>Bacillati</taxon>
        <taxon>Actinomycetota</taxon>
        <taxon>Actinomycetes</taxon>
        <taxon>Mycobacteriales</taxon>
        <taxon>Mycobacteriaceae</taxon>
        <taxon>Mycolicibacterium</taxon>
    </lineage>
</organism>
<feature type="domain" description="HTH tetR-type" evidence="5">
    <location>
        <begin position="8"/>
        <end position="68"/>
    </location>
</feature>
<evidence type="ECO:0000256" key="2">
    <source>
        <dbReference type="ARBA" id="ARBA00023125"/>
    </source>
</evidence>
<accession>A0A3S4RLB1</accession>
<dbReference type="Pfam" id="PF00440">
    <property type="entry name" value="TetR_N"/>
    <property type="match status" value="1"/>
</dbReference>
<gene>
    <name evidence="6" type="primary">icaR_5</name>
    <name evidence="6" type="ORF">NCTC10485_05078</name>
</gene>
<dbReference type="InterPro" id="IPR036271">
    <property type="entry name" value="Tet_transcr_reg_TetR-rel_C_sf"/>
</dbReference>
<dbReference type="PRINTS" id="PR00455">
    <property type="entry name" value="HTHTETR"/>
</dbReference>
<dbReference type="GO" id="GO:0003677">
    <property type="term" value="F:DNA binding"/>
    <property type="evidence" value="ECO:0007669"/>
    <property type="project" value="UniProtKB-UniRule"/>
</dbReference>
<evidence type="ECO:0000313" key="7">
    <source>
        <dbReference type="Proteomes" id="UP000282551"/>
    </source>
</evidence>
<feature type="DNA-binding region" description="H-T-H motif" evidence="4">
    <location>
        <begin position="31"/>
        <end position="50"/>
    </location>
</feature>
<keyword evidence="3" id="KW-0804">Transcription</keyword>
<dbReference type="InterPro" id="IPR009057">
    <property type="entry name" value="Homeodomain-like_sf"/>
</dbReference>
<dbReference type="PROSITE" id="PS50977">
    <property type="entry name" value="HTH_TETR_2"/>
    <property type="match status" value="1"/>
</dbReference>
<dbReference type="InterPro" id="IPR001647">
    <property type="entry name" value="HTH_TetR"/>
</dbReference>
<protein>
    <submittedName>
        <fullName evidence="6">TetR family transcriptional regulator</fullName>
    </submittedName>
</protein>
<evidence type="ECO:0000256" key="4">
    <source>
        <dbReference type="PROSITE-ProRule" id="PRU00335"/>
    </source>
</evidence>
<reference evidence="6 7" key="1">
    <citation type="submission" date="2018-12" db="EMBL/GenBank/DDBJ databases">
        <authorList>
            <consortium name="Pathogen Informatics"/>
        </authorList>
    </citation>
    <scope>NUCLEOTIDE SEQUENCE [LARGE SCALE GENOMIC DNA]</scope>
    <source>
        <strain evidence="6 7">NCTC10485</strain>
    </source>
</reference>
<evidence type="ECO:0000256" key="3">
    <source>
        <dbReference type="ARBA" id="ARBA00023163"/>
    </source>
</evidence>